<organism evidence="1">
    <name type="scientific">Rhipicephalus microplus</name>
    <name type="common">Cattle tick</name>
    <name type="synonym">Boophilus microplus</name>
    <dbReference type="NCBI Taxonomy" id="6941"/>
    <lineage>
        <taxon>Eukaryota</taxon>
        <taxon>Metazoa</taxon>
        <taxon>Ecdysozoa</taxon>
        <taxon>Arthropoda</taxon>
        <taxon>Chelicerata</taxon>
        <taxon>Arachnida</taxon>
        <taxon>Acari</taxon>
        <taxon>Parasitiformes</taxon>
        <taxon>Ixodida</taxon>
        <taxon>Ixodoidea</taxon>
        <taxon>Ixodidae</taxon>
        <taxon>Rhipicephalinae</taxon>
        <taxon>Rhipicephalus</taxon>
        <taxon>Boophilus</taxon>
    </lineage>
</organism>
<protein>
    <submittedName>
        <fullName evidence="1">Uncharacterized protein</fullName>
    </submittedName>
</protein>
<name>A0A6G5AGG2_RHIMP</name>
<dbReference type="EMBL" id="GIKN01007812">
    <property type="protein sequence ID" value="NIE50085.1"/>
    <property type="molecule type" value="Transcribed_RNA"/>
</dbReference>
<sequence length="102" mass="11423">MEWLSSVRRDFRQSVCGASATRVDGLLPWACGNLNTGRCPRRTLTSGRHHRDNESGTPHLHSYALNLLRRATPSWHSTLPPPKKIPCQPFLGQRGSKFGCQT</sequence>
<accession>A0A6G5AGG2</accession>
<proteinExistence type="predicted"/>
<evidence type="ECO:0000313" key="1">
    <source>
        <dbReference type="EMBL" id="NIE50085.1"/>
    </source>
</evidence>
<dbReference type="AlphaFoldDB" id="A0A6G5AGG2"/>
<reference evidence="1" key="1">
    <citation type="submission" date="2020-03" db="EMBL/GenBank/DDBJ databases">
        <title>A transcriptome and proteome of the tick Rhipicephalus microplus shaped by the genetic composition of its hosts and developmental stage.</title>
        <authorList>
            <person name="Garcia G.R."/>
            <person name="Ribeiro J.M.C."/>
            <person name="Maruyama S.R."/>
            <person name="Gardinasse L.G."/>
            <person name="Nelson K."/>
            <person name="Ferreira B.R."/>
            <person name="Andrade T.G."/>
            <person name="Santos I.K.F.M."/>
        </authorList>
    </citation>
    <scope>NUCLEOTIDE SEQUENCE</scope>
    <source>
        <strain evidence="1">NSGR</strain>
        <tissue evidence="1">Salivary glands</tissue>
    </source>
</reference>